<sequence length="522" mass="57157">MSERVPEVLAIEEIYPPEFRAAQKKRWEHLLAMFEESYGAPADYVARSPGRVNIIGEHIDYMLFPVLPMAVSSDFLIAVHVIPNANTIKIANLLEEYPRREFQVPTEGELEIDATQLEWSNYFKSGLRGALELLRGKGLSPKNNGMEILADGNVPSGAGLSSSAAFTCASALASLVAMGDGTVNRRELVNLAVVSERYVGVNSGGRANDNLAVDRMDQSASVLGVQDSALYISFHPILDATPVAFPETTPELTFIIADTLVTADKHTTGQINYNLRVVECTLAAQILAKKLNLGQLPRDAGPLGNSFAGLMDKYFFGKDLPLDKKLEGLIEVTKKHLDKGEGYTREEMAETLDLSVGELVQSCMVKFPSKLAPVLADHFQLRSRALHVLQEAHRVVAFKTLLDSSTTSPPDPTDIKIPIQLGAIMNDSHESCKSLYNCSCPELDKLCEIARSAGSYGSRLTGAGWGGCSVHLVPQDKVHVVKEAWRREYYERKFPGIAREKVESAIVVSKPGSGTVLFRVRK</sequence>
<dbReference type="InterPro" id="IPR036554">
    <property type="entry name" value="GHMP_kinase_C_sf"/>
</dbReference>
<feature type="domain" description="GHMP kinase C-terminal" evidence="17">
    <location>
        <begin position="420"/>
        <end position="490"/>
    </location>
</feature>
<evidence type="ECO:0000256" key="9">
    <source>
        <dbReference type="ARBA" id="ARBA00023011"/>
    </source>
</evidence>
<keyword evidence="12" id="KW-0443">Lipid metabolism</keyword>
<dbReference type="PANTHER" id="PTHR10457:SF7">
    <property type="entry name" value="GALACTOKINASE-RELATED"/>
    <property type="match status" value="1"/>
</dbReference>
<comment type="pathway">
    <text evidence="1">Carbohydrate metabolism; galactose metabolism.</text>
</comment>
<dbReference type="NCBIfam" id="TIGR00131">
    <property type="entry name" value="gal_kin"/>
    <property type="match status" value="1"/>
</dbReference>
<dbReference type="PIRSF" id="PIRSF000530">
    <property type="entry name" value="Galactokinase"/>
    <property type="match status" value="1"/>
</dbReference>
<dbReference type="Gene3D" id="3.30.70.3170">
    <property type="match status" value="1"/>
</dbReference>
<keyword evidence="9" id="KW-0444">Lipid biosynthesis</keyword>
<keyword evidence="12" id="KW-0753">Steroid metabolism</keyword>
<evidence type="ECO:0000256" key="11">
    <source>
        <dbReference type="ARBA" id="ARBA00023166"/>
    </source>
</evidence>
<keyword evidence="8" id="KW-0067">ATP-binding</keyword>
<dbReference type="GO" id="GO:0005524">
    <property type="term" value="F:ATP binding"/>
    <property type="evidence" value="ECO:0007669"/>
    <property type="project" value="UniProtKB-KW"/>
</dbReference>
<dbReference type="UniPathway" id="UPA00214"/>
<keyword evidence="9" id="KW-0756">Sterol biosynthesis</keyword>
<evidence type="ECO:0000256" key="10">
    <source>
        <dbReference type="ARBA" id="ARBA00023144"/>
    </source>
</evidence>
<feature type="domain" description="Galactokinase N-terminal" evidence="18">
    <location>
        <begin position="34"/>
        <end position="79"/>
    </location>
</feature>
<dbReference type="FunFam" id="3.30.230.10:FF:000056">
    <property type="entry name" value="GAL1p Galactokinase"/>
    <property type="match status" value="1"/>
</dbReference>
<keyword evidence="5" id="KW-0808">Transferase</keyword>
<keyword evidence="10" id="KW-0299">Galactose metabolism</keyword>
<dbReference type="InterPro" id="IPR013750">
    <property type="entry name" value="GHMP_kinase_C_dom"/>
</dbReference>
<dbReference type="PRINTS" id="PR00473">
    <property type="entry name" value="GALCTOKINASE"/>
</dbReference>
<dbReference type="InterPro" id="IPR006204">
    <property type="entry name" value="GHMP_kinase_N_dom"/>
</dbReference>
<organism evidence="19 20">
    <name type="scientific">Tuber magnatum</name>
    <name type="common">white Piedmont truffle</name>
    <dbReference type="NCBI Taxonomy" id="42249"/>
    <lineage>
        <taxon>Eukaryota</taxon>
        <taxon>Fungi</taxon>
        <taxon>Dikarya</taxon>
        <taxon>Ascomycota</taxon>
        <taxon>Pezizomycotina</taxon>
        <taxon>Pezizomycetes</taxon>
        <taxon>Pezizales</taxon>
        <taxon>Tuberaceae</taxon>
        <taxon>Tuber</taxon>
    </lineage>
</organism>
<evidence type="ECO:0000256" key="4">
    <source>
        <dbReference type="ARBA" id="ARBA00019487"/>
    </source>
</evidence>
<comment type="similarity">
    <text evidence="2">Belongs to the GHMP kinase family. GalK subfamily.</text>
</comment>
<reference evidence="19 20" key="1">
    <citation type="submission" date="2018-03" db="EMBL/GenBank/DDBJ databases">
        <title>Genomes of Pezizomycetes fungi and the evolution of truffles.</title>
        <authorList>
            <person name="Murat C."/>
            <person name="Payen T."/>
            <person name="Noel B."/>
            <person name="Kuo A."/>
            <person name="Martin F.M."/>
        </authorList>
    </citation>
    <scope>NUCLEOTIDE SEQUENCE [LARGE SCALE GENOMIC DNA]</scope>
    <source>
        <strain evidence="19">091103-1</strain>
    </source>
</reference>
<comment type="catalytic activity">
    <reaction evidence="15">
        <text>alpha-D-galactose + ATP = alpha-D-galactose 1-phosphate + ADP + H(+)</text>
        <dbReference type="Rhea" id="RHEA:13553"/>
        <dbReference type="ChEBI" id="CHEBI:15378"/>
        <dbReference type="ChEBI" id="CHEBI:28061"/>
        <dbReference type="ChEBI" id="CHEBI:30616"/>
        <dbReference type="ChEBI" id="CHEBI:58336"/>
        <dbReference type="ChEBI" id="CHEBI:456216"/>
        <dbReference type="EC" id="2.7.1.6"/>
    </reaction>
    <physiologicalReaction direction="left-to-right" evidence="15">
        <dbReference type="Rhea" id="RHEA:13554"/>
    </physiologicalReaction>
</comment>
<protein>
    <recommendedName>
        <fullName evidence="4">Galactokinase</fullName>
        <ecNumber evidence="3">2.7.1.6</ecNumber>
    </recommendedName>
    <alternativeName>
        <fullName evidence="14">Galactose kinase</fullName>
    </alternativeName>
</protein>
<evidence type="ECO:0000256" key="14">
    <source>
        <dbReference type="ARBA" id="ARBA00029590"/>
    </source>
</evidence>
<keyword evidence="9" id="KW-0752">Steroid biosynthesis</keyword>
<dbReference type="InterPro" id="IPR020568">
    <property type="entry name" value="Ribosomal_Su5_D2-typ_SF"/>
</dbReference>
<dbReference type="Pfam" id="PF10509">
    <property type="entry name" value="GalKase_gal_bdg"/>
    <property type="match status" value="1"/>
</dbReference>
<dbReference type="SUPFAM" id="SSF55060">
    <property type="entry name" value="GHMP Kinase, C-terminal domain"/>
    <property type="match status" value="1"/>
</dbReference>
<dbReference type="PROSITE" id="PS00106">
    <property type="entry name" value="GALACTOKINASE"/>
    <property type="match status" value="1"/>
</dbReference>
<dbReference type="GO" id="GO:0006012">
    <property type="term" value="P:galactose metabolic process"/>
    <property type="evidence" value="ECO:0007669"/>
    <property type="project" value="UniProtKB-UniPathway"/>
</dbReference>
<dbReference type="SUPFAM" id="SSF54211">
    <property type="entry name" value="Ribosomal protein S5 domain 2-like"/>
    <property type="match status" value="1"/>
</dbReference>
<dbReference type="PRINTS" id="PR00959">
    <property type="entry name" value="MEVGALKINASE"/>
</dbReference>
<dbReference type="GO" id="GO:0005829">
    <property type="term" value="C:cytosol"/>
    <property type="evidence" value="ECO:0007669"/>
    <property type="project" value="TreeGrafter"/>
</dbReference>
<dbReference type="FunFam" id="1.20.1440.340:FF:000003">
    <property type="entry name" value="GAL1p Galactokinase"/>
    <property type="match status" value="1"/>
</dbReference>
<evidence type="ECO:0000313" key="20">
    <source>
        <dbReference type="Proteomes" id="UP000246991"/>
    </source>
</evidence>
<evidence type="ECO:0000256" key="3">
    <source>
        <dbReference type="ARBA" id="ARBA00012315"/>
    </source>
</evidence>
<keyword evidence="13" id="KW-0119">Carbohydrate metabolism</keyword>
<dbReference type="InterPro" id="IPR006206">
    <property type="entry name" value="Mevalonate/galactokinase"/>
</dbReference>
<comment type="caution">
    <text evidence="19">The sequence shown here is derived from an EMBL/GenBank/DDBJ whole genome shotgun (WGS) entry which is preliminary data.</text>
</comment>
<dbReference type="InterPro" id="IPR019741">
    <property type="entry name" value="Galactokinase_CS"/>
</dbReference>
<evidence type="ECO:0000256" key="12">
    <source>
        <dbReference type="ARBA" id="ARBA00023221"/>
    </source>
</evidence>
<proteinExistence type="inferred from homology"/>
<dbReference type="Proteomes" id="UP000246991">
    <property type="component" value="Unassembled WGS sequence"/>
</dbReference>
<dbReference type="GO" id="GO:0000411">
    <property type="term" value="P:positive regulation of transcription by galactose"/>
    <property type="evidence" value="ECO:0007669"/>
    <property type="project" value="UniProtKB-ARBA"/>
</dbReference>
<dbReference type="Gene3D" id="3.30.230.10">
    <property type="match status" value="1"/>
</dbReference>
<dbReference type="OrthoDB" id="187738at2759"/>
<evidence type="ECO:0000256" key="6">
    <source>
        <dbReference type="ARBA" id="ARBA00022741"/>
    </source>
</evidence>
<dbReference type="Pfam" id="PF00288">
    <property type="entry name" value="GHMP_kinases_N"/>
    <property type="match status" value="1"/>
</dbReference>
<evidence type="ECO:0000256" key="13">
    <source>
        <dbReference type="ARBA" id="ARBA00023277"/>
    </source>
</evidence>
<dbReference type="GO" id="GO:0004335">
    <property type="term" value="F:galactokinase activity"/>
    <property type="evidence" value="ECO:0007669"/>
    <property type="project" value="UniProtKB-EC"/>
</dbReference>
<name>A0A317SKC1_9PEZI</name>
<dbReference type="FunFam" id="3.30.70.3170:FF:000002">
    <property type="entry name" value="Galactokinase"/>
    <property type="match status" value="1"/>
</dbReference>
<dbReference type="Gene3D" id="1.20.1440.340">
    <property type="match status" value="1"/>
</dbReference>
<dbReference type="EMBL" id="PYWC01000057">
    <property type="protein sequence ID" value="PWW74763.1"/>
    <property type="molecule type" value="Genomic_DNA"/>
</dbReference>
<dbReference type="STRING" id="42249.A0A317SKC1"/>
<evidence type="ECO:0000256" key="7">
    <source>
        <dbReference type="ARBA" id="ARBA00022777"/>
    </source>
</evidence>
<keyword evidence="6" id="KW-0547">Nucleotide-binding</keyword>
<dbReference type="PANTHER" id="PTHR10457">
    <property type="entry name" value="MEVALONATE KINASE/GALACTOKINASE"/>
    <property type="match status" value="1"/>
</dbReference>
<dbReference type="InterPro" id="IPR006203">
    <property type="entry name" value="GHMP_knse_ATP-bd_CS"/>
</dbReference>
<dbReference type="EC" id="2.7.1.6" evidence="3"/>
<keyword evidence="11" id="KW-1207">Sterol metabolism</keyword>
<evidence type="ECO:0000256" key="5">
    <source>
        <dbReference type="ARBA" id="ARBA00022679"/>
    </source>
</evidence>
<evidence type="ECO:0000256" key="2">
    <source>
        <dbReference type="ARBA" id="ARBA00006566"/>
    </source>
</evidence>
<dbReference type="PROSITE" id="PS00627">
    <property type="entry name" value="GHMP_KINASES_ATP"/>
    <property type="match status" value="1"/>
</dbReference>
<dbReference type="AlphaFoldDB" id="A0A317SKC1"/>
<dbReference type="GO" id="GO:0016126">
    <property type="term" value="P:sterol biosynthetic process"/>
    <property type="evidence" value="ECO:0007669"/>
    <property type="project" value="UniProtKB-KW"/>
</dbReference>
<dbReference type="InterPro" id="IPR019539">
    <property type="entry name" value="GalKase_N"/>
</dbReference>
<dbReference type="Pfam" id="PF08544">
    <property type="entry name" value="GHMP_kinases_C"/>
    <property type="match status" value="1"/>
</dbReference>
<keyword evidence="20" id="KW-1185">Reference proteome</keyword>
<accession>A0A317SKC1</accession>
<feature type="domain" description="GHMP kinase N-terminal" evidence="16">
    <location>
        <begin position="130"/>
        <end position="205"/>
    </location>
</feature>
<dbReference type="InterPro" id="IPR014721">
    <property type="entry name" value="Ribsml_uS5_D2-typ_fold_subgr"/>
</dbReference>
<gene>
    <name evidence="19" type="ORF">C7212DRAFT_358995</name>
</gene>
<dbReference type="InterPro" id="IPR000705">
    <property type="entry name" value="Galactokinase"/>
</dbReference>
<evidence type="ECO:0000259" key="17">
    <source>
        <dbReference type="Pfam" id="PF08544"/>
    </source>
</evidence>
<evidence type="ECO:0000256" key="15">
    <source>
        <dbReference type="ARBA" id="ARBA00049538"/>
    </source>
</evidence>
<keyword evidence="7 19" id="KW-0418">Kinase</keyword>
<evidence type="ECO:0000256" key="1">
    <source>
        <dbReference type="ARBA" id="ARBA00004947"/>
    </source>
</evidence>
<evidence type="ECO:0000256" key="8">
    <source>
        <dbReference type="ARBA" id="ARBA00022840"/>
    </source>
</evidence>
<evidence type="ECO:0000259" key="18">
    <source>
        <dbReference type="Pfam" id="PF10509"/>
    </source>
</evidence>
<evidence type="ECO:0000259" key="16">
    <source>
        <dbReference type="Pfam" id="PF00288"/>
    </source>
</evidence>
<evidence type="ECO:0000313" key="19">
    <source>
        <dbReference type="EMBL" id="PWW74763.1"/>
    </source>
</evidence>